<proteinExistence type="predicted"/>
<dbReference type="Proteomes" id="UP000297776">
    <property type="component" value="Unassembled WGS sequence"/>
</dbReference>
<gene>
    <name evidence="1" type="ORF">E2626_11065</name>
</gene>
<organism evidence="1 2">
    <name type="scientific">Jeotgalibacillus salarius</name>
    <dbReference type="NCBI Taxonomy" id="546023"/>
    <lineage>
        <taxon>Bacteria</taxon>
        <taxon>Bacillati</taxon>
        <taxon>Bacillota</taxon>
        <taxon>Bacilli</taxon>
        <taxon>Bacillales</taxon>
        <taxon>Caryophanaceae</taxon>
        <taxon>Jeotgalibacillus</taxon>
    </lineage>
</organism>
<reference evidence="1 2" key="1">
    <citation type="submission" date="2019-03" db="EMBL/GenBank/DDBJ databases">
        <authorList>
            <person name="Yang Y."/>
        </authorList>
    </citation>
    <scope>NUCLEOTIDE SEQUENCE [LARGE SCALE GENOMIC DNA]</scope>
    <source>
        <strain evidence="1 2">ASL-1</strain>
    </source>
</reference>
<evidence type="ECO:0000313" key="1">
    <source>
        <dbReference type="EMBL" id="TFE00713.1"/>
    </source>
</evidence>
<name>A0A4Y8LFA2_9BACL</name>
<evidence type="ECO:0000313" key="2">
    <source>
        <dbReference type="Proteomes" id="UP000297776"/>
    </source>
</evidence>
<accession>A0A4Y8LFA2</accession>
<dbReference type="OrthoDB" id="2969827at2"/>
<sequence>MSIIVFITASIGLLLLFNWLMGYRKGNITIDFEERYFNQKEYVEAIKNKLENEGREVYYEGNGRFKIDGKHYLFIERNVSMGGVPMQRTILKLDE</sequence>
<protein>
    <submittedName>
        <fullName evidence="1">Uncharacterized protein</fullName>
    </submittedName>
</protein>
<dbReference type="AlphaFoldDB" id="A0A4Y8LFA2"/>
<dbReference type="EMBL" id="SORX01000006">
    <property type="protein sequence ID" value="TFE00713.1"/>
    <property type="molecule type" value="Genomic_DNA"/>
</dbReference>
<keyword evidence="2" id="KW-1185">Reference proteome</keyword>
<comment type="caution">
    <text evidence="1">The sequence shown here is derived from an EMBL/GenBank/DDBJ whole genome shotgun (WGS) entry which is preliminary data.</text>
</comment>